<feature type="compositionally biased region" description="Basic and acidic residues" evidence="1">
    <location>
        <begin position="44"/>
        <end position="61"/>
    </location>
</feature>
<proteinExistence type="predicted"/>
<evidence type="ECO:0000256" key="1">
    <source>
        <dbReference type="SAM" id="MobiDB-lite"/>
    </source>
</evidence>
<evidence type="ECO:0000313" key="2">
    <source>
        <dbReference type="EMBL" id="MED6107834.1"/>
    </source>
</evidence>
<feature type="region of interest" description="Disordered" evidence="1">
    <location>
        <begin position="41"/>
        <end position="61"/>
    </location>
</feature>
<dbReference type="Proteomes" id="UP001341840">
    <property type="component" value="Unassembled WGS sequence"/>
</dbReference>
<reference evidence="2 3" key="1">
    <citation type="journal article" date="2023" name="Plants (Basel)">
        <title>Bridging the Gap: Combining Genomics and Transcriptomics Approaches to Understand Stylosanthes scabra, an Orphan Legume from the Brazilian Caatinga.</title>
        <authorList>
            <person name="Ferreira-Neto J.R.C."/>
            <person name="da Silva M.D."/>
            <person name="Binneck E."/>
            <person name="de Melo N.F."/>
            <person name="da Silva R.H."/>
            <person name="de Melo A.L.T.M."/>
            <person name="Pandolfi V."/>
            <person name="Bustamante F.O."/>
            <person name="Brasileiro-Vidal A.C."/>
            <person name="Benko-Iseppon A.M."/>
        </authorList>
    </citation>
    <scope>NUCLEOTIDE SEQUENCE [LARGE SCALE GENOMIC DNA]</scope>
    <source>
        <tissue evidence="2">Leaves</tissue>
    </source>
</reference>
<dbReference type="EMBL" id="JASCZI010000053">
    <property type="protein sequence ID" value="MED6107834.1"/>
    <property type="molecule type" value="Genomic_DNA"/>
</dbReference>
<keyword evidence="3" id="KW-1185">Reference proteome</keyword>
<evidence type="ECO:0000313" key="3">
    <source>
        <dbReference type="Proteomes" id="UP001341840"/>
    </source>
</evidence>
<comment type="caution">
    <text evidence="2">The sequence shown here is derived from an EMBL/GenBank/DDBJ whole genome shotgun (WGS) entry which is preliminary data.</text>
</comment>
<name>A0ABU6Q7K8_9FABA</name>
<accession>A0ABU6Q7K8</accession>
<gene>
    <name evidence="2" type="ORF">PIB30_017916</name>
</gene>
<sequence length="206" mass="23112">MLNSSNPAFTSSKVDLEELLEDVVSEDVVLEEPKMQTVSQEILGCEKSDNQEEQKKQLRKEESETMSDCFSECEQKIFEKQNKNCEEDLKCASMLPFENFMGIMVSIEGLKVDRQEARQATAYFHEHLHGGFNNLNVVSFHTEIKKHPSWANLRPKKQAVASASKGERLIEILQQADSIITPAPSLIIAPAPLSPSLAQEASKFSL</sequence>
<protein>
    <submittedName>
        <fullName evidence="2">Uncharacterized protein</fullName>
    </submittedName>
</protein>
<organism evidence="2 3">
    <name type="scientific">Stylosanthes scabra</name>
    <dbReference type="NCBI Taxonomy" id="79078"/>
    <lineage>
        <taxon>Eukaryota</taxon>
        <taxon>Viridiplantae</taxon>
        <taxon>Streptophyta</taxon>
        <taxon>Embryophyta</taxon>
        <taxon>Tracheophyta</taxon>
        <taxon>Spermatophyta</taxon>
        <taxon>Magnoliopsida</taxon>
        <taxon>eudicotyledons</taxon>
        <taxon>Gunneridae</taxon>
        <taxon>Pentapetalae</taxon>
        <taxon>rosids</taxon>
        <taxon>fabids</taxon>
        <taxon>Fabales</taxon>
        <taxon>Fabaceae</taxon>
        <taxon>Papilionoideae</taxon>
        <taxon>50 kb inversion clade</taxon>
        <taxon>dalbergioids sensu lato</taxon>
        <taxon>Dalbergieae</taxon>
        <taxon>Pterocarpus clade</taxon>
        <taxon>Stylosanthes</taxon>
    </lineage>
</organism>